<dbReference type="InterPro" id="IPR027417">
    <property type="entry name" value="P-loop_NTPase"/>
</dbReference>
<reference evidence="5 6" key="1">
    <citation type="submission" date="2019-03" db="EMBL/GenBank/DDBJ databases">
        <title>Metabolic potential of uncultured bacteria and archaea associated with petroleum seepage in deep-sea sediments.</title>
        <authorList>
            <person name="Dong X."/>
            <person name="Hubert C."/>
        </authorList>
    </citation>
    <scope>NUCLEOTIDE SEQUENCE [LARGE SCALE GENOMIC DNA]</scope>
    <source>
        <strain evidence="5">E44_bin92</strain>
    </source>
</reference>
<proteinExistence type="predicted"/>
<keyword evidence="4" id="KW-0067">ATP-binding</keyword>
<sequence>MLPDLEIAQAAKLKPIVEIAKDLGLEEDDIEFYGKYVAKISLQVLERLKDKPNGKFITVTAITPTPLGEGKTVVACGLGQA</sequence>
<evidence type="ECO:0000313" key="5">
    <source>
        <dbReference type="EMBL" id="TES86992.1"/>
    </source>
</evidence>
<keyword evidence="1" id="KW-0554">One-carbon metabolism</keyword>
<evidence type="ECO:0000256" key="4">
    <source>
        <dbReference type="ARBA" id="ARBA00022840"/>
    </source>
</evidence>
<evidence type="ECO:0000313" key="6">
    <source>
        <dbReference type="Proteomes" id="UP000320781"/>
    </source>
</evidence>
<gene>
    <name evidence="5" type="ORF">E3J95_00580</name>
</gene>
<dbReference type="EMBL" id="SOKU01000024">
    <property type="protein sequence ID" value="TES86992.1"/>
    <property type="molecule type" value="Genomic_DNA"/>
</dbReference>
<dbReference type="GO" id="GO:0004329">
    <property type="term" value="F:formate-tetrahydrofolate ligase activity"/>
    <property type="evidence" value="ECO:0007669"/>
    <property type="project" value="InterPro"/>
</dbReference>
<comment type="caution">
    <text evidence="5">The sequence shown here is derived from an EMBL/GenBank/DDBJ whole genome shotgun (WGS) entry which is preliminary data.</text>
</comment>
<dbReference type="InterPro" id="IPR000559">
    <property type="entry name" value="Formate_THF_ligase"/>
</dbReference>
<dbReference type="Gene3D" id="3.40.50.300">
    <property type="entry name" value="P-loop containing nucleotide triphosphate hydrolases"/>
    <property type="match status" value="1"/>
</dbReference>
<evidence type="ECO:0000256" key="2">
    <source>
        <dbReference type="ARBA" id="ARBA00022598"/>
    </source>
</evidence>
<evidence type="ECO:0000256" key="1">
    <source>
        <dbReference type="ARBA" id="ARBA00022563"/>
    </source>
</evidence>
<accession>A0A523QMF8</accession>
<dbReference type="Proteomes" id="UP000320781">
    <property type="component" value="Unassembled WGS sequence"/>
</dbReference>
<keyword evidence="2 5" id="KW-0436">Ligase</keyword>
<name>A0A523QMF8_UNCAE</name>
<dbReference type="AlphaFoldDB" id="A0A523QMF8"/>
<feature type="non-terminal residue" evidence="5">
    <location>
        <position position="81"/>
    </location>
</feature>
<organism evidence="5 6">
    <name type="scientific">Aerophobetes bacterium</name>
    <dbReference type="NCBI Taxonomy" id="2030807"/>
    <lineage>
        <taxon>Bacteria</taxon>
        <taxon>Candidatus Aerophobota</taxon>
    </lineage>
</organism>
<dbReference type="GO" id="GO:0006730">
    <property type="term" value="P:one-carbon metabolic process"/>
    <property type="evidence" value="ECO:0007669"/>
    <property type="project" value="UniProtKB-KW"/>
</dbReference>
<dbReference type="SUPFAM" id="SSF52540">
    <property type="entry name" value="P-loop containing nucleoside triphosphate hydrolases"/>
    <property type="match status" value="1"/>
</dbReference>
<evidence type="ECO:0000256" key="3">
    <source>
        <dbReference type="ARBA" id="ARBA00022741"/>
    </source>
</evidence>
<dbReference type="Pfam" id="PF01268">
    <property type="entry name" value="FTHFS"/>
    <property type="match status" value="1"/>
</dbReference>
<keyword evidence="3" id="KW-0547">Nucleotide-binding</keyword>
<dbReference type="GO" id="GO:0005524">
    <property type="term" value="F:ATP binding"/>
    <property type="evidence" value="ECO:0007669"/>
    <property type="project" value="UniProtKB-KW"/>
</dbReference>
<protein>
    <submittedName>
        <fullName evidence="5">Formate--tetrahydrofolate ligase</fullName>
    </submittedName>
</protein>